<proteinExistence type="predicted"/>
<evidence type="ECO:0000313" key="4">
    <source>
        <dbReference type="Proteomes" id="UP001474181"/>
    </source>
</evidence>
<dbReference type="Pfam" id="PF14200">
    <property type="entry name" value="RicinB_lectin_2"/>
    <property type="match status" value="1"/>
</dbReference>
<dbReference type="EMBL" id="JBEPEK010000128">
    <property type="protein sequence ID" value="MER7181607.1"/>
    <property type="molecule type" value="Genomic_DNA"/>
</dbReference>
<keyword evidence="1" id="KW-0732">Signal</keyword>
<gene>
    <name evidence="3" type="ORF">ABT404_19345</name>
</gene>
<evidence type="ECO:0000313" key="3">
    <source>
        <dbReference type="EMBL" id="MER7181607.1"/>
    </source>
</evidence>
<dbReference type="SUPFAM" id="SSF50370">
    <property type="entry name" value="Ricin B-like lectins"/>
    <property type="match status" value="1"/>
</dbReference>
<organism evidence="3 4">
    <name type="scientific">Streptomyces hyaluromycini</name>
    <dbReference type="NCBI Taxonomy" id="1377993"/>
    <lineage>
        <taxon>Bacteria</taxon>
        <taxon>Bacillati</taxon>
        <taxon>Actinomycetota</taxon>
        <taxon>Actinomycetes</taxon>
        <taxon>Kitasatosporales</taxon>
        <taxon>Streptomycetaceae</taxon>
        <taxon>Streptomyces</taxon>
    </lineage>
</organism>
<dbReference type="Gene3D" id="2.80.10.50">
    <property type="match status" value="2"/>
</dbReference>
<comment type="caution">
    <text evidence="3">The sequence shown here is derived from an EMBL/GenBank/DDBJ whole genome shotgun (WGS) entry which is preliminary data.</text>
</comment>
<dbReference type="CDD" id="cd00161">
    <property type="entry name" value="beta-trefoil_Ricin-like"/>
    <property type="match status" value="1"/>
</dbReference>
<feature type="chain" id="PRO_5045178207" evidence="1">
    <location>
        <begin position="30"/>
        <end position="190"/>
    </location>
</feature>
<dbReference type="RefSeq" id="WP_350782541.1">
    <property type="nucleotide sequence ID" value="NZ_JBEPEK010000128.1"/>
</dbReference>
<dbReference type="SMART" id="SM00458">
    <property type="entry name" value="RICIN"/>
    <property type="match status" value="1"/>
</dbReference>
<dbReference type="PROSITE" id="PS50231">
    <property type="entry name" value="RICIN_B_LECTIN"/>
    <property type="match status" value="1"/>
</dbReference>
<feature type="signal peptide" evidence="1">
    <location>
        <begin position="1"/>
        <end position="29"/>
    </location>
</feature>
<accession>A0ABV1WXW1</accession>
<dbReference type="InterPro" id="IPR035992">
    <property type="entry name" value="Ricin_B-like_lectins"/>
</dbReference>
<protein>
    <submittedName>
        <fullName evidence="3">RICIN domain-containing protein</fullName>
    </submittedName>
</protein>
<dbReference type="InterPro" id="IPR000772">
    <property type="entry name" value="Ricin_B_lectin"/>
</dbReference>
<name>A0ABV1WXW1_9ACTN</name>
<evidence type="ECO:0000256" key="1">
    <source>
        <dbReference type="SAM" id="SignalP"/>
    </source>
</evidence>
<reference evidence="3 4" key="1">
    <citation type="submission" date="2024-06" db="EMBL/GenBank/DDBJ databases">
        <title>The Natural Products Discovery Center: Release of the First 8490 Sequenced Strains for Exploring Actinobacteria Biosynthetic Diversity.</title>
        <authorList>
            <person name="Kalkreuter E."/>
            <person name="Kautsar S.A."/>
            <person name="Yang D."/>
            <person name="Bader C.D."/>
            <person name="Teijaro C.N."/>
            <person name="Fluegel L."/>
            <person name="Davis C.M."/>
            <person name="Simpson J.R."/>
            <person name="Lauterbach L."/>
            <person name="Steele A.D."/>
            <person name="Gui C."/>
            <person name="Meng S."/>
            <person name="Li G."/>
            <person name="Viehrig K."/>
            <person name="Ye F."/>
            <person name="Su P."/>
            <person name="Kiefer A.F."/>
            <person name="Nichols A."/>
            <person name="Cepeda A.J."/>
            <person name="Yan W."/>
            <person name="Fan B."/>
            <person name="Jiang Y."/>
            <person name="Adhikari A."/>
            <person name="Zheng C.-J."/>
            <person name="Schuster L."/>
            <person name="Cowan T.M."/>
            <person name="Smanski M.J."/>
            <person name="Chevrette M.G."/>
            <person name="De Carvalho L.P.S."/>
            <person name="Shen B."/>
        </authorList>
    </citation>
    <scope>NUCLEOTIDE SEQUENCE [LARGE SCALE GENOMIC DNA]</scope>
    <source>
        <strain evidence="3 4">NPDC000234</strain>
    </source>
</reference>
<evidence type="ECO:0000259" key="2">
    <source>
        <dbReference type="SMART" id="SM00458"/>
    </source>
</evidence>
<sequence>MKIRNKMSVLAGAFLASAGMMALATGASAAPAAADSTAGVSARVTAAAAASSYHTIRNLAYNQCVDAPGGVLNVRLQLVGCNGSSTQNWAFVSTGASNTYYLVNQASGYCAEVNNGTSIPGEAVEEYVCDGLASEQWVESAVIVNQSAGVKFTHVGTNLCLDTVSSAGSQLMQWNCDDAHPAEAQVWIVS</sequence>
<keyword evidence="4" id="KW-1185">Reference proteome</keyword>
<dbReference type="Proteomes" id="UP001474181">
    <property type="component" value="Unassembled WGS sequence"/>
</dbReference>
<feature type="domain" description="Ricin B lectin" evidence="2">
    <location>
        <begin position="51"/>
        <end position="190"/>
    </location>
</feature>